<protein>
    <submittedName>
        <fullName evidence="1">Uncharacterized protein</fullName>
    </submittedName>
</protein>
<accession>A0A7J6VCN7</accession>
<dbReference type="AlphaFoldDB" id="A0A7J6VCN7"/>
<proteinExistence type="predicted"/>
<organism evidence="1 2">
    <name type="scientific">Thalictrum thalictroides</name>
    <name type="common">Rue-anemone</name>
    <name type="synonym">Anemone thalictroides</name>
    <dbReference type="NCBI Taxonomy" id="46969"/>
    <lineage>
        <taxon>Eukaryota</taxon>
        <taxon>Viridiplantae</taxon>
        <taxon>Streptophyta</taxon>
        <taxon>Embryophyta</taxon>
        <taxon>Tracheophyta</taxon>
        <taxon>Spermatophyta</taxon>
        <taxon>Magnoliopsida</taxon>
        <taxon>Ranunculales</taxon>
        <taxon>Ranunculaceae</taxon>
        <taxon>Thalictroideae</taxon>
        <taxon>Thalictrum</taxon>
    </lineage>
</organism>
<reference evidence="1 2" key="1">
    <citation type="submission" date="2020-06" db="EMBL/GenBank/DDBJ databases">
        <title>Transcriptomic and genomic resources for Thalictrum thalictroides and T. hernandezii: Facilitating candidate gene discovery in an emerging model plant lineage.</title>
        <authorList>
            <person name="Arias T."/>
            <person name="Riano-Pachon D.M."/>
            <person name="Di Stilio V.S."/>
        </authorList>
    </citation>
    <scope>NUCLEOTIDE SEQUENCE [LARGE SCALE GENOMIC DNA]</scope>
    <source>
        <strain evidence="2">cv. WT478/WT964</strain>
        <tissue evidence="1">Leaves</tissue>
    </source>
</reference>
<evidence type="ECO:0000313" key="1">
    <source>
        <dbReference type="EMBL" id="KAF5181990.1"/>
    </source>
</evidence>
<evidence type="ECO:0000313" key="2">
    <source>
        <dbReference type="Proteomes" id="UP000554482"/>
    </source>
</evidence>
<name>A0A7J6VCN7_THATH</name>
<keyword evidence="2" id="KW-1185">Reference proteome</keyword>
<dbReference type="Proteomes" id="UP000554482">
    <property type="component" value="Unassembled WGS sequence"/>
</dbReference>
<gene>
    <name evidence="1" type="ORF">FRX31_028423</name>
</gene>
<comment type="caution">
    <text evidence="1">The sequence shown here is derived from an EMBL/GenBank/DDBJ whole genome shotgun (WGS) entry which is preliminary data.</text>
</comment>
<dbReference type="EMBL" id="JABWDY010035445">
    <property type="protein sequence ID" value="KAF5181990.1"/>
    <property type="molecule type" value="Genomic_DNA"/>
</dbReference>
<sequence length="115" mass="13299">MAMKALDDDDDDGHEGIRLLVWPYAHIVNDDVIPKNLPDSWIDQKGDIDVNFAKFDENVDYDSPTNKEKVDEDFVRKKSKVPDIDMKSDNIIYFNLDVDRSFSQLCIKGYVVHYG</sequence>